<reference evidence="5 6" key="1">
    <citation type="submission" date="2018-08" db="EMBL/GenBank/DDBJ databases">
        <title>A genome reference for cultivated species of the human gut microbiota.</title>
        <authorList>
            <person name="Zou Y."/>
            <person name="Xue W."/>
            <person name="Luo G."/>
        </authorList>
    </citation>
    <scope>NUCLEOTIDE SEQUENCE [LARGE SCALE GENOMIC DNA]</scope>
    <source>
        <strain evidence="5 6">AF15-20</strain>
    </source>
</reference>
<gene>
    <name evidence="5" type="ORF">DWW32_03555</name>
</gene>
<dbReference type="RefSeq" id="WP_118324782.1">
    <property type="nucleotide sequence ID" value="NZ_QRYH01000003.1"/>
</dbReference>
<organism evidence="5 6">
    <name type="scientific">Holdemanella biformis</name>
    <dbReference type="NCBI Taxonomy" id="1735"/>
    <lineage>
        <taxon>Bacteria</taxon>
        <taxon>Bacillati</taxon>
        <taxon>Bacillota</taxon>
        <taxon>Erysipelotrichia</taxon>
        <taxon>Erysipelotrichales</taxon>
        <taxon>Erysipelotrichaceae</taxon>
        <taxon>Holdemanella</taxon>
    </lineage>
</organism>
<dbReference type="AlphaFoldDB" id="A0A395WBG0"/>
<evidence type="ECO:0000256" key="1">
    <source>
        <dbReference type="SAM" id="MobiDB-lite"/>
    </source>
</evidence>
<comment type="caution">
    <text evidence="5">The sequence shown here is derived from an EMBL/GenBank/DDBJ whole genome shotgun (WGS) entry which is preliminary data.</text>
</comment>
<name>A0A395WBG0_9FIRM</name>
<keyword evidence="2" id="KW-0472">Membrane</keyword>
<feature type="domain" description="Mobile element protein CD1107-like" evidence="4">
    <location>
        <begin position="56"/>
        <end position="205"/>
    </location>
</feature>
<accession>A0A395WBG0</accession>
<evidence type="ECO:0000256" key="2">
    <source>
        <dbReference type="SAM" id="Phobius"/>
    </source>
</evidence>
<feature type="chain" id="PRO_5017365178" evidence="3">
    <location>
        <begin position="30"/>
        <end position="255"/>
    </location>
</feature>
<feature type="region of interest" description="Disordered" evidence="1">
    <location>
        <begin position="208"/>
        <end position="255"/>
    </location>
</feature>
<keyword evidence="2" id="KW-1133">Transmembrane helix</keyword>
<keyword evidence="3" id="KW-0732">Signal</keyword>
<feature type="transmembrane region" description="Helical" evidence="2">
    <location>
        <begin position="177"/>
        <end position="198"/>
    </location>
</feature>
<evidence type="ECO:0000259" key="4">
    <source>
        <dbReference type="Pfam" id="PF14283"/>
    </source>
</evidence>
<dbReference type="InterPro" id="IPR025376">
    <property type="entry name" value="CD1107-like_dom"/>
</dbReference>
<feature type="signal peptide" evidence="3">
    <location>
        <begin position="1"/>
        <end position="29"/>
    </location>
</feature>
<dbReference type="Proteomes" id="UP000265489">
    <property type="component" value="Unassembled WGS sequence"/>
</dbReference>
<evidence type="ECO:0000313" key="6">
    <source>
        <dbReference type="Proteomes" id="UP000265489"/>
    </source>
</evidence>
<protein>
    <submittedName>
        <fullName evidence="5">DUF4366 domain-containing protein</fullName>
    </submittedName>
</protein>
<dbReference type="GeneID" id="66578900"/>
<dbReference type="EMBL" id="QRYQ01000004">
    <property type="protein sequence ID" value="RGU93060.1"/>
    <property type="molecule type" value="Genomic_DNA"/>
</dbReference>
<keyword evidence="2" id="KW-0812">Transmembrane</keyword>
<feature type="region of interest" description="Disordered" evidence="1">
    <location>
        <begin position="150"/>
        <end position="174"/>
    </location>
</feature>
<feature type="compositionally biased region" description="Acidic residues" evidence="1">
    <location>
        <begin position="214"/>
        <end position="255"/>
    </location>
</feature>
<evidence type="ECO:0000256" key="3">
    <source>
        <dbReference type="SAM" id="SignalP"/>
    </source>
</evidence>
<sequence>MKNKRVFKTLSALCTALVLMGGFSVTAFAQGTEQPPAEDATNDENVVVEEAEDSPALTPEGNAALVDDFGGNKQLITVTTKAGNYFYILIDRASEDKETAVHFLNQVDEADLMALMEDGQSTEKPPAVCNCTEKCEAGEVNTKCEVCSTDMTGCTGKEPEPETPAEPAEPEKKESAGLNPAVLLLVLAVMGGAAFAYFKFIKGKANHKNSSNPDDYDYEDGEELLDEEDIELEDEESDELDADRDGGEESEDETP</sequence>
<dbReference type="Pfam" id="PF14283">
    <property type="entry name" value="CD1107-like"/>
    <property type="match status" value="1"/>
</dbReference>
<evidence type="ECO:0000313" key="5">
    <source>
        <dbReference type="EMBL" id="RGU93060.1"/>
    </source>
</evidence>
<proteinExistence type="predicted"/>